<sequence length="203" mass="22916">MRQPSEYAHPDFPHYVCKLKKAIYSLKQDTRTWYSELKQFLAPIGFQKSNSDSSLFICHHNGALVYILVYVDDIIITGSSSDVIKQAIHVLSARFSLKDLGQLHYFLGIEVLRTTDDIILSQAKYVSDIFAAHNMSDCKLVQTPMSSTESLLLKDDTPYVDATLYCQVLGKLQYLSFTRPDISFAIELVILAIGLPLQAILFT</sequence>
<name>A0A1S4AVV5_TOBAC</name>
<dbReference type="InterPro" id="IPR043502">
    <property type="entry name" value="DNA/RNA_pol_sf"/>
</dbReference>
<dbReference type="SUPFAM" id="SSF56672">
    <property type="entry name" value="DNA/RNA polymerases"/>
    <property type="match status" value="1"/>
</dbReference>
<reference evidence="2" key="1">
    <citation type="submission" date="2025-08" db="UniProtKB">
        <authorList>
            <consortium name="RefSeq"/>
        </authorList>
    </citation>
    <scope>IDENTIFICATION</scope>
</reference>
<dbReference type="KEGG" id="nta:107801950"/>
<dbReference type="AlphaFoldDB" id="A0A1S4AVV5"/>
<proteinExistence type="predicted"/>
<evidence type="ECO:0000313" key="2">
    <source>
        <dbReference type="RefSeq" id="XP_016480857.1"/>
    </source>
</evidence>
<dbReference type="STRING" id="4097.A0A1S4AVV5"/>
<evidence type="ECO:0000259" key="1">
    <source>
        <dbReference type="Pfam" id="PF07727"/>
    </source>
</evidence>
<feature type="domain" description="Reverse transcriptase Ty1/copia-type" evidence="1">
    <location>
        <begin position="1"/>
        <end position="146"/>
    </location>
</feature>
<protein>
    <submittedName>
        <fullName evidence="2">Uncharacterized mitochondrial protein AtMg00810-like</fullName>
    </submittedName>
</protein>
<dbReference type="InterPro" id="IPR013103">
    <property type="entry name" value="RVT_2"/>
</dbReference>
<dbReference type="OrthoDB" id="1719680at2759"/>
<accession>A0A1S4AVV5</accession>
<organism evidence="2">
    <name type="scientific">Nicotiana tabacum</name>
    <name type="common">Common tobacco</name>
    <dbReference type="NCBI Taxonomy" id="4097"/>
    <lineage>
        <taxon>Eukaryota</taxon>
        <taxon>Viridiplantae</taxon>
        <taxon>Streptophyta</taxon>
        <taxon>Embryophyta</taxon>
        <taxon>Tracheophyta</taxon>
        <taxon>Spermatophyta</taxon>
        <taxon>Magnoliopsida</taxon>
        <taxon>eudicotyledons</taxon>
        <taxon>Gunneridae</taxon>
        <taxon>Pentapetalae</taxon>
        <taxon>asterids</taxon>
        <taxon>lamiids</taxon>
        <taxon>Solanales</taxon>
        <taxon>Solanaceae</taxon>
        <taxon>Nicotianoideae</taxon>
        <taxon>Nicotianeae</taxon>
        <taxon>Nicotiana</taxon>
    </lineage>
</organism>
<dbReference type="Pfam" id="PF07727">
    <property type="entry name" value="RVT_2"/>
    <property type="match status" value="1"/>
</dbReference>
<dbReference type="PaxDb" id="4097-A0A1S4AVV5"/>
<dbReference type="OMA" id="FICHHNG"/>
<gene>
    <name evidence="2" type="primary">LOC107801950</name>
</gene>
<dbReference type="RefSeq" id="XP_016480857.1">
    <property type="nucleotide sequence ID" value="XM_016625371.1"/>
</dbReference>